<feature type="chain" id="PRO_5015147067" evidence="1">
    <location>
        <begin position="24"/>
        <end position="104"/>
    </location>
</feature>
<organism evidence="2 3">
    <name type="scientific">Shimia abyssi</name>
    <dbReference type="NCBI Taxonomy" id="1662395"/>
    <lineage>
        <taxon>Bacteria</taxon>
        <taxon>Pseudomonadati</taxon>
        <taxon>Pseudomonadota</taxon>
        <taxon>Alphaproteobacteria</taxon>
        <taxon>Rhodobacterales</taxon>
        <taxon>Roseobacteraceae</taxon>
    </lineage>
</organism>
<accession>A0A2P8F8D7</accession>
<evidence type="ECO:0000313" key="2">
    <source>
        <dbReference type="EMBL" id="PSL17932.1"/>
    </source>
</evidence>
<gene>
    <name evidence="2" type="ORF">CLV88_1133</name>
</gene>
<name>A0A2P8F8D7_9RHOB</name>
<proteinExistence type="predicted"/>
<comment type="caution">
    <text evidence="2">The sequence shown here is derived from an EMBL/GenBank/DDBJ whole genome shotgun (WGS) entry which is preliminary data.</text>
</comment>
<dbReference type="AlphaFoldDB" id="A0A2P8F8D7"/>
<evidence type="ECO:0000256" key="1">
    <source>
        <dbReference type="SAM" id="SignalP"/>
    </source>
</evidence>
<keyword evidence="1" id="KW-0732">Signal</keyword>
<sequence>MFKRLVAPALLFGMAATAPPAYAANCAARDIVVERLESKYSEHLLAGGLQQTRNASTVVEVWTSELNGTFTVIVTTPQGISCVVAAGTDWFRAHRVAEVPGTPS</sequence>
<dbReference type="EMBL" id="PYGJ01000013">
    <property type="protein sequence ID" value="PSL17932.1"/>
    <property type="molecule type" value="Genomic_DNA"/>
</dbReference>
<feature type="signal peptide" evidence="1">
    <location>
        <begin position="1"/>
        <end position="23"/>
    </location>
</feature>
<keyword evidence="3" id="KW-1185">Reference proteome</keyword>
<reference evidence="2 3" key="1">
    <citation type="submission" date="2018-03" db="EMBL/GenBank/DDBJ databases">
        <title>Genomic Encyclopedia of Archaeal and Bacterial Type Strains, Phase II (KMG-II): from individual species to whole genera.</title>
        <authorList>
            <person name="Goeker M."/>
        </authorList>
    </citation>
    <scope>NUCLEOTIDE SEQUENCE [LARGE SCALE GENOMIC DNA]</scope>
    <source>
        <strain evidence="2 3">DSM 100673</strain>
    </source>
</reference>
<evidence type="ECO:0000313" key="3">
    <source>
        <dbReference type="Proteomes" id="UP000240418"/>
    </source>
</evidence>
<dbReference type="OrthoDB" id="9810895at2"/>
<dbReference type="RefSeq" id="WP_106609547.1">
    <property type="nucleotide sequence ID" value="NZ_PYGJ01000013.1"/>
</dbReference>
<dbReference type="Proteomes" id="UP000240418">
    <property type="component" value="Unassembled WGS sequence"/>
</dbReference>
<protein>
    <submittedName>
        <fullName evidence="2">Uncharacterized protein</fullName>
    </submittedName>
</protein>